<sequence length="311" mass="32268">MLLVCPNPTMDRQVFVDELFPGAVLRATRNRVFPGGKPINVGRAARAHGVEAALLILLPEVNHGYRQLLVEEGTDALVHAVPGHVRDTVILYEGSGRVTVINGPGVEVSPAMWDGFVDRAGSHAQGHEWVAVTGSFPRGVGPVGVADLIRAIRGTGARVALDTGPQWFMAGLEAGVELVAPNLAEARQALTGAPLVEAVEVPETAEHDAMEAARHLAGLGVEHVVVTVGAAGCAWANGKEAGFVPALDVPVVNPIGAGDAFLGGLLARLERGEDLHEAVAWGSATAASAVGQWVPGGADAERTGSLRRRLP</sequence>
<dbReference type="SUPFAM" id="SSF53613">
    <property type="entry name" value="Ribokinase-like"/>
    <property type="match status" value="1"/>
</dbReference>
<name>A0A3P1X071_9ACTN</name>
<proteinExistence type="inferred from homology"/>
<evidence type="ECO:0000313" key="8">
    <source>
        <dbReference type="EMBL" id="RRD51080.1"/>
    </source>
</evidence>
<keyword evidence="5" id="KW-0067">ATP-binding</keyword>
<dbReference type="GO" id="GO:0008443">
    <property type="term" value="F:phosphofructokinase activity"/>
    <property type="evidence" value="ECO:0007669"/>
    <property type="project" value="TreeGrafter"/>
</dbReference>
<dbReference type="EMBL" id="RQYT01000002">
    <property type="protein sequence ID" value="RRD51080.1"/>
    <property type="molecule type" value="Genomic_DNA"/>
</dbReference>
<keyword evidence="4" id="KW-0418">Kinase</keyword>
<dbReference type="OrthoDB" id="9801219at2"/>
<reference evidence="8 9" key="1">
    <citation type="submission" date="2018-11" db="EMBL/GenBank/DDBJ databases">
        <title>Genomes From Bacteria Associated with the Canine Oral Cavity: a Test Case for Automated Genome-Based Taxonomic Assignment.</title>
        <authorList>
            <person name="Coil D.A."/>
            <person name="Jospin G."/>
            <person name="Darling A.E."/>
            <person name="Wallis C."/>
            <person name="Davis I.J."/>
            <person name="Harris S."/>
            <person name="Eisen J.A."/>
            <person name="Holcombe L.J."/>
            <person name="O'Flynn C."/>
        </authorList>
    </citation>
    <scope>NUCLEOTIDE SEQUENCE [LARGE SCALE GENOMIC DNA]</scope>
    <source>
        <strain evidence="8 9">OH2822_COT-296</strain>
    </source>
</reference>
<dbReference type="PANTHER" id="PTHR46566">
    <property type="entry name" value="1-PHOSPHOFRUCTOKINASE-RELATED"/>
    <property type="match status" value="1"/>
</dbReference>
<dbReference type="PROSITE" id="PS00584">
    <property type="entry name" value="PFKB_KINASES_2"/>
    <property type="match status" value="1"/>
</dbReference>
<dbReference type="Proteomes" id="UP000280935">
    <property type="component" value="Unassembled WGS sequence"/>
</dbReference>
<dbReference type="GO" id="GO:0005829">
    <property type="term" value="C:cytosol"/>
    <property type="evidence" value="ECO:0007669"/>
    <property type="project" value="TreeGrafter"/>
</dbReference>
<feature type="domain" description="Carbohydrate kinase PfkB" evidence="7">
    <location>
        <begin position="10"/>
        <end position="291"/>
    </location>
</feature>
<dbReference type="InterPro" id="IPR011611">
    <property type="entry name" value="PfkB_dom"/>
</dbReference>
<accession>A0A3P1X071</accession>
<dbReference type="PANTHER" id="PTHR46566:SF5">
    <property type="entry name" value="1-PHOSPHOFRUCTOKINASE"/>
    <property type="match status" value="1"/>
</dbReference>
<gene>
    <name evidence="8" type="ORF">EII35_01360</name>
</gene>
<evidence type="ECO:0000313" key="9">
    <source>
        <dbReference type="Proteomes" id="UP000280935"/>
    </source>
</evidence>
<evidence type="ECO:0000256" key="3">
    <source>
        <dbReference type="ARBA" id="ARBA00022741"/>
    </source>
</evidence>
<comment type="caution">
    <text evidence="8">The sequence shown here is derived from an EMBL/GenBank/DDBJ whole genome shotgun (WGS) entry which is preliminary data.</text>
</comment>
<dbReference type="AlphaFoldDB" id="A0A3P1X071"/>
<dbReference type="GO" id="GO:0005524">
    <property type="term" value="F:ATP binding"/>
    <property type="evidence" value="ECO:0007669"/>
    <property type="project" value="UniProtKB-KW"/>
</dbReference>
<dbReference type="InterPro" id="IPR017583">
    <property type="entry name" value="Tagatose/fructose_Pkinase"/>
</dbReference>
<protein>
    <recommendedName>
        <fullName evidence="7">Carbohydrate kinase PfkB domain-containing protein</fullName>
    </recommendedName>
</protein>
<keyword evidence="2 6" id="KW-0808">Transferase</keyword>
<dbReference type="InterPro" id="IPR029056">
    <property type="entry name" value="Ribokinase-like"/>
</dbReference>
<evidence type="ECO:0000256" key="1">
    <source>
        <dbReference type="ARBA" id="ARBA00010688"/>
    </source>
</evidence>
<evidence type="ECO:0000256" key="5">
    <source>
        <dbReference type="ARBA" id="ARBA00022840"/>
    </source>
</evidence>
<keyword evidence="3" id="KW-0547">Nucleotide-binding</keyword>
<dbReference type="InterPro" id="IPR002173">
    <property type="entry name" value="Carboh/pur_kinase_PfkB_CS"/>
</dbReference>
<evidence type="ECO:0000256" key="4">
    <source>
        <dbReference type="ARBA" id="ARBA00022777"/>
    </source>
</evidence>
<dbReference type="PIRSF" id="PIRSF000535">
    <property type="entry name" value="1PFK/6PFK/LacC"/>
    <property type="match status" value="1"/>
</dbReference>
<dbReference type="Gene3D" id="3.40.1190.20">
    <property type="match status" value="1"/>
</dbReference>
<evidence type="ECO:0000256" key="2">
    <source>
        <dbReference type="ARBA" id="ARBA00022679"/>
    </source>
</evidence>
<organism evidence="8 9">
    <name type="scientific">Arachnia propionica</name>
    <dbReference type="NCBI Taxonomy" id="1750"/>
    <lineage>
        <taxon>Bacteria</taxon>
        <taxon>Bacillati</taxon>
        <taxon>Actinomycetota</taxon>
        <taxon>Actinomycetes</taxon>
        <taxon>Propionibacteriales</taxon>
        <taxon>Propionibacteriaceae</taxon>
        <taxon>Arachnia</taxon>
    </lineage>
</organism>
<evidence type="ECO:0000256" key="6">
    <source>
        <dbReference type="PIRNR" id="PIRNR000535"/>
    </source>
</evidence>
<comment type="similarity">
    <text evidence="1">Belongs to the carbohydrate kinase PfkB family.</text>
</comment>
<dbReference type="Pfam" id="PF00294">
    <property type="entry name" value="PfkB"/>
    <property type="match status" value="1"/>
</dbReference>
<evidence type="ECO:0000259" key="7">
    <source>
        <dbReference type="Pfam" id="PF00294"/>
    </source>
</evidence>